<dbReference type="Proteomes" id="UP000192276">
    <property type="component" value="Unassembled WGS sequence"/>
</dbReference>
<dbReference type="OrthoDB" id="5447300at2"/>
<dbReference type="InterPro" id="IPR005135">
    <property type="entry name" value="Endo/exonuclease/phosphatase"/>
</dbReference>
<protein>
    <recommendedName>
        <fullName evidence="2">Endonuclease/exonuclease/phosphatase domain-containing protein</fullName>
    </recommendedName>
</protein>
<feature type="chain" id="PRO_5013274922" description="Endonuclease/exonuclease/phosphatase domain-containing protein" evidence="1">
    <location>
        <begin position="23"/>
        <end position="267"/>
    </location>
</feature>
<gene>
    <name evidence="3" type="ORF">A4R26_25745</name>
</gene>
<dbReference type="EMBL" id="LWBP01000200">
    <property type="protein sequence ID" value="OQP56303.1"/>
    <property type="molecule type" value="Genomic_DNA"/>
</dbReference>
<dbReference type="Pfam" id="PF03372">
    <property type="entry name" value="Exo_endo_phos"/>
    <property type="match status" value="1"/>
</dbReference>
<evidence type="ECO:0000313" key="3">
    <source>
        <dbReference type="EMBL" id="OQP56303.1"/>
    </source>
</evidence>
<dbReference type="STRING" id="550983.A4R26_25745"/>
<keyword evidence="4" id="KW-1185">Reference proteome</keyword>
<dbReference type="GO" id="GO:0003824">
    <property type="term" value="F:catalytic activity"/>
    <property type="evidence" value="ECO:0007669"/>
    <property type="project" value="InterPro"/>
</dbReference>
<feature type="domain" description="Endonuclease/exonuclease/phosphatase" evidence="2">
    <location>
        <begin position="34"/>
        <end position="256"/>
    </location>
</feature>
<comment type="caution">
    <text evidence="3">The sequence shown here is derived from an EMBL/GenBank/DDBJ whole genome shotgun (WGS) entry which is preliminary data.</text>
</comment>
<proteinExistence type="predicted"/>
<evidence type="ECO:0000256" key="1">
    <source>
        <dbReference type="SAM" id="SignalP"/>
    </source>
</evidence>
<feature type="signal peptide" evidence="1">
    <location>
        <begin position="1"/>
        <end position="22"/>
    </location>
</feature>
<dbReference type="PANTHER" id="PTHR14859:SF15">
    <property type="entry name" value="ENDONUCLEASE_EXONUCLEASE_PHOSPHATASE DOMAIN-CONTAINING PROTEIN"/>
    <property type="match status" value="1"/>
</dbReference>
<dbReference type="GO" id="GO:0006506">
    <property type="term" value="P:GPI anchor biosynthetic process"/>
    <property type="evidence" value="ECO:0007669"/>
    <property type="project" value="TreeGrafter"/>
</dbReference>
<dbReference type="InterPro" id="IPR051916">
    <property type="entry name" value="GPI-anchor_lipid_remodeler"/>
</dbReference>
<sequence>MTKKYFIVVLFGALLMSCSQTGKLSATYTTLTVLSYNIHHANPPLQAKAVIDLDTIAATIKAVDAELVAVQELDSVTKRSNGVYQLKVLAEKLGMYYHFERTIPYEGGSYGIGILSKYPIKEATGYQLPSITGIPTEPRKLLVVKVEINKRPVYFACTHFDFKNREVKMLQAREMVNVFSSLKKQRLIIGGDFNAVPEEESIQYLMQQYTNAGSMNAFTIPAERPNKKIDYFFYQPNGLLLKKDSVLATHSYGSDHLPVMAAFTIIK</sequence>
<keyword evidence="1" id="KW-0732">Signal</keyword>
<dbReference type="Gene3D" id="3.60.10.10">
    <property type="entry name" value="Endonuclease/exonuclease/phosphatase"/>
    <property type="match status" value="1"/>
</dbReference>
<dbReference type="SUPFAM" id="SSF56219">
    <property type="entry name" value="DNase I-like"/>
    <property type="match status" value="1"/>
</dbReference>
<organism evidence="3 4">
    <name type="scientific">Niastella populi</name>
    <dbReference type="NCBI Taxonomy" id="550983"/>
    <lineage>
        <taxon>Bacteria</taxon>
        <taxon>Pseudomonadati</taxon>
        <taxon>Bacteroidota</taxon>
        <taxon>Chitinophagia</taxon>
        <taxon>Chitinophagales</taxon>
        <taxon>Chitinophagaceae</taxon>
        <taxon>Niastella</taxon>
    </lineage>
</organism>
<accession>A0A1V9FD52</accession>
<reference evidence="4" key="1">
    <citation type="submission" date="2016-04" db="EMBL/GenBank/DDBJ databases">
        <authorList>
            <person name="Chen L."/>
            <person name="Zhuang W."/>
            <person name="Wang G."/>
        </authorList>
    </citation>
    <scope>NUCLEOTIDE SEQUENCE [LARGE SCALE GENOMIC DNA]</scope>
    <source>
        <strain evidence="4">208</strain>
    </source>
</reference>
<dbReference type="GO" id="GO:0016020">
    <property type="term" value="C:membrane"/>
    <property type="evidence" value="ECO:0007669"/>
    <property type="project" value="GOC"/>
</dbReference>
<dbReference type="AlphaFoldDB" id="A0A1V9FD52"/>
<name>A0A1V9FD52_9BACT</name>
<dbReference type="PROSITE" id="PS51257">
    <property type="entry name" value="PROKAR_LIPOPROTEIN"/>
    <property type="match status" value="1"/>
</dbReference>
<dbReference type="InterPro" id="IPR036691">
    <property type="entry name" value="Endo/exonu/phosph_ase_sf"/>
</dbReference>
<evidence type="ECO:0000259" key="2">
    <source>
        <dbReference type="Pfam" id="PF03372"/>
    </source>
</evidence>
<evidence type="ECO:0000313" key="4">
    <source>
        <dbReference type="Proteomes" id="UP000192276"/>
    </source>
</evidence>
<dbReference type="PANTHER" id="PTHR14859">
    <property type="entry name" value="CALCOFLUOR WHITE HYPERSENSITIVE PROTEIN PRECURSOR"/>
    <property type="match status" value="1"/>
</dbReference>